<dbReference type="EMBL" id="JAAGMN010007935">
    <property type="protein sequence ID" value="NEE19421.1"/>
    <property type="molecule type" value="Genomic_DNA"/>
</dbReference>
<protein>
    <submittedName>
        <fullName evidence="2">Discoidin domain-containing protein</fullName>
    </submittedName>
</protein>
<evidence type="ECO:0000259" key="1">
    <source>
        <dbReference type="PROSITE" id="PS50022"/>
    </source>
</evidence>
<sequence>AAYAKAYTVQTSDDGQAWNTVHTQTAGNGGIDDIEVAGNARYVRVSTSERGTPWGYSLYEFGVYRS</sequence>
<reference evidence="2" key="1">
    <citation type="submission" date="2020-01" db="EMBL/GenBank/DDBJ databases">
        <title>Insect and environment-associated Actinomycetes.</title>
        <authorList>
            <person name="Currrie C."/>
            <person name="Chevrette M."/>
            <person name="Carlson C."/>
            <person name="Stubbendieck R."/>
            <person name="Wendt-Pienkowski E."/>
        </authorList>
    </citation>
    <scope>NUCLEOTIDE SEQUENCE</scope>
    <source>
        <strain evidence="2">SID7499</strain>
    </source>
</reference>
<dbReference type="AlphaFoldDB" id="A0A6G3XNV3"/>
<dbReference type="PROSITE" id="PS50022">
    <property type="entry name" value="FA58C_3"/>
    <property type="match status" value="1"/>
</dbReference>
<dbReference type="InterPro" id="IPR000421">
    <property type="entry name" value="FA58C"/>
</dbReference>
<dbReference type="Pfam" id="PF00754">
    <property type="entry name" value="F5_F8_type_C"/>
    <property type="match status" value="1"/>
</dbReference>
<gene>
    <name evidence="2" type="ORF">G3M58_74765</name>
</gene>
<dbReference type="Gene3D" id="2.60.120.260">
    <property type="entry name" value="Galactose-binding domain-like"/>
    <property type="match status" value="1"/>
</dbReference>
<organism evidence="2">
    <name type="scientific">Streptomyces sp. SID7499</name>
    <dbReference type="NCBI Taxonomy" id="2706086"/>
    <lineage>
        <taxon>Bacteria</taxon>
        <taxon>Bacillati</taxon>
        <taxon>Actinomycetota</taxon>
        <taxon>Actinomycetes</taxon>
        <taxon>Kitasatosporales</taxon>
        <taxon>Streptomycetaceae</taxon>
        <taxon>Streptomyces</taxon>
    </lineage>
</organism>
<feature type="non-terminal residue" evidence="2">
    <location>
        <position position="1"/>
    </location>
</feature>
<feature type="domain" description="F5/8 type C" evidence="1">
    <location>
        <begin position="1"/>
        <end position="66"/>
    </location>
</feature>
<dbReference type="SUPFAM" id="SSF49785">
    <property type="entry name" value="Galactose-binding domain-like"/>
    <property type="match status" value="1"/>
</dbReference>
<proteinExistence type="predicted"/>
<comment type="caution">
    <text evidence="2">The sequence shown here is derived from an EMBL/GenBank/DDBJ whole genome shotgun (WGS) entry which is preliminary data.</text>
</comment>
<dbReference type="InterPro" id="IPR008979">
    <property type="entry name" value="Galactose-bd-like_sf"/>
</dbReference>
<accession>A0A6G3XNV3</accession>
<evidence type="ECO:0000313" key="2">
    <source>
        <dbReference type="EMBL" id="NEE19421.1"/>
    </source>
</evidence>
<name>A0A6G3XNV3_9ACTN</name>